<dbReference type="InterPro" id="IPR011706">
    <property type="entry name" value="Cu-oxidase_C"/>
</dbReference>
<dbReference type="Gene3D" id="2.60.40.420">
    <property type="entry name" value="Cupredoxins - blue copper proteins"/>
    <property type="match status" value="3"/>
</dbReference>
<dbReference type="Pfam" id="PF07732">
    <property type="entry name" value="Cu-oxidase_3"/>
    <property type="match status" value="1"/>
</dbReference>
<keyword evidence="2" id="KW-0479">Metal-binding</keyword>
<feature type="domain" description="Plastocyanin-like" evidence="7">
    <location>
        <begin position="556"/>
        <end position="664"/>
    </location>
</feature>
<feature type="domain" description="Plastocyanin-like" evidence="8">
    <location>
        <begin position="134"/>
        <end position="250"/>
    </location>
</feature>
<evidence type="ECO:0000259" key="6">
    <source>
        <dbReference type="Pfam" id="PF00394"/>
    </source>
</evidence>
<reference evidence="9 10" key="1">
    <citation type="submission" date="2018-05" db="EMBL/GenBank/DDBJ databases">
        <title>Genome sequencing and assembly of the regulated plant pathogen Lachnellula willkommii and related sister species for the development of diagnostic species identification markers.</title>
        <authorList>
            <person name="Giroux E."/>
            <person name="Bilodeau G."/>
        </authorList>
    </citation>
    <scope>NUCLEOTIDE SEQUENCE [LARGE SCALE GENOMIC DNA]</scope>
    <source>
        <strain evidence="9 10">CBS 268.59</strain>
    </source>
</reference>
<dbReference type="InterPro" id="IPR011707">
    <property type="entry name" value="Cu-oxidase-like_N"/>
</dbReference>
<dbReference type="PROSITE" id="PS00079">
    <property type="entry name" value="MULTICOPPER_OXIDASE1"/>
    <property type="match status" value="1"/>
</dbReference>
<dbReference type="InterPro" id="IPR045087">
    <property type="entry name" value="Cu-oxidase_fam"/>
</dbReference>
<keyword evidence="3" id="KW-0560">Oxidoreductase</keyword>
<evidence type="ECO:0000256" key="1">
    <source>
        <dbReference type="ARBA" id="ARBA00010609"/>
    </source>
</evidence>
<dbReference type="PANTHER" id="PTHR11709:SF394">
    <property type="entry name" value="FI03373P-RELATED"/>
    <property type="match status" value="1"/>
</dbReference>
<feature type="transmembrane region" description="Helical" evidence="5">
    <location>
        <begin position="63"/>
        <end position="80"/>
    </location>
</feature>
<dbReference type="CDD" id="cd13910">
    <property type="entry name" value="CuRO_3_MCO_like_4"/>
    <property type="match status" value="1"/>
</dbReference>
<dbReference type="InterPro" id="IPR001117">
    <property type="entry name" value="Cu-oxidase_2nd"/>
</dbReference>
<dbReference type="AlphaFoldDB" id="A0A8T9CG86"/>
<evidence type="ECO:0000259" key="7">
    <source>
        <dbReference type="Pfam" id="PF07731"/>
    </source>
</evidence>
<gene>
    <name evidence="9" type="primary">ptaE</name>
    <name evidence="9" type="ORF">LSUE1_G001100</name>
</gene>
<keyword evidence="5" id="KW-0812">Transmembrane</keyword>
<feature type="domain" description="Plastocyanin-like" evidence="6">
    <location>
        <begin position="265"/>
        <end position="398"/>
    </location>
</feature>
<evidence type="ECO:0000259" key="8">
    <source>
        <dbReference type="Pfam" id="PF07732"/>
    </source>
</evidence>
<dbReference type="CDD" id="cd04206">
    <property type="entry name" value="CuRO_1_LCC_like"/>
    <property type="match status" value="1"/>
</dbReference>
<evidence type="ECO:0000313" key="10">
    <source>
        <dbReference type="Proteomes" id="UP000469558"/>
    </source>
</evidence>
<dbReference type="Proteomes" id="UP000469558">
    <property type="component" value="Unassembled WGS sequence"/>
</dbReference>
<keyword evidence="10" id="KW-1185">Reference proteome</keyword>
<dbReference type="EMBL" id="QGMK01000104">
    <property type="protein sequence ID" value="TVY84216.1"/>
    <property type="molecule type" value="Genomic_DNA"/>
</dbReference>
<dbReference type="InterPro" id="IPR008972">
    <property type="entry name" value="Cupredoxin"/>
</dbReference>
<evidence type="ECO:0000256" key="2">
    <source>
        <dbReference type="ARBA" id="ARBA00022723"/>
    </source>
</evidence>
<dbReference type="PANTHER" id="PTHR11709">
    <property type="entry name" value="MULTI-COPPER OXIDASE"/>
    <property type="match status" value="1"/>
</dbReference>
<organism evidence="9 10">
    <name type="scientific">Lachnellula suecica</name>
    <dbReference type="NCBI Taxonomy" id="602035"/>
    <lineage>
        <taxon>Eukaryota</taxon>
        <taxon>Fungi</taxon>
        <taxon>Dikarya</taxon>
        <taxon>Ascomycota</taxon>
        <taxon>Pezizomycotina</taxon>
        <taxon>Leotiomycetes</taxon>
        <taxon>Helotiales</taxon>
        <taxon>Lachnaceae</taxon>
        <taxon>Lachnellula</taxon>
    </lineage>
</organism>
<dbReference type="CDD" id="cd04205">
    <property type="entry name" value="CuRO_2_LCC_like"/>
    <property type="match status" value="1"/>
</dbReference>
<keyword evidence="5" id="KW-1133">Transmembrane helix</keyword>
<dbReference type="InterPro" id="IPR002355">
    <property type="entry name" value="Cu_oxidase_Cu_BS"/>
</dbReference>
<evidence type="ECO:0000256" key="4">
    <source>
        <dbReference type="ARBA" id="ARBA00023008"/>
    </source>
</evidence>
<accession>A0A8T9CG86</accession>
<dbReference type="OrthoDB" id="2121828at2759"/>
<dbReference type="SUPFAM" id="SSF49503">
    <property type="entry name" value="Cupredoxins"/>
    <property type="match status" value="3"/>
</dbReference>
<proteinExistence type="inferred from homology"/>
<dbReference type="PROSITE" id="PS00080">
    <property type="entry name" value="MULTICOPPER_OXIDASE2"/>
    <property type="match status" value="1"/>
</dbReference>
<evidence type="ECO:0000313" key="9">
    <source>
        <dbReference type="EMBL" id="TVY84216.1"/>
    </source>
</evidence>
<evidence type="ECO:0000256" key="3">
    <source>
        <dbReference type="ARBA" id="ARBA00023002"/>
    </source>
</evidence>
<name>A0A8T9CG86_9HELO</name>
<keyword evidence="5" id="KW-0472">Membrane</keyword>
<dbReference type="GO" id="GO:0005507">
    <property type="term" value="F:copper ion binding"/>
    <property type="evidence" value="ECO:0007669"/>
    <property type="project" value="InterPro"/>
</dbReference>
<dbReference type="GO" id="GO:0016491">
    <property type="term" value="F:oxidoreductase activity"/>
    <property type="evidence" value="ECO:0007669"/>
    <property type="project" value="UniProtKB-KW"/>
</dbReference>
<protein>
    <submittedName>
        <fullName evidence="9">Oxidoreductase ptaE</fullName>
    </submittedName>
</protein>
<comment type="caution">
    <text evidence="9">The sequence shown here is derived from an EMBL/GenBank/DDBJ whole genome shotgun (WGS) entry which is preliminary data.</text>
</comment>
<dbReference type="Pfam" id="PF07731">
    <property type="entry name" value="Cu-oxidase_2"/>
    <property type="match status" value="1"/>
</dbReference>
<dbReference type="InterPro" id="IPR033138">
    <property type="entry name" value="Cu_oxidase_CS"/>
</dbReference>
<evidence type="ECO:0000256" key="5">
    <source>
        <dbReference type="SAM" id="Phobius"/>
    </source>
</evidence>
<dbReference type="Pfam" id="PF00394">
    <property type="entry name" value="Cu-oxidase"/>
    <property type="match status" value="1"/>
</dbReference>
<sequence>MEAGARRRLSATLTTTADLVDHNDASAELLFQQRLRAFHLQHHASRAGNDDYLGDKSKWLRPLGLFFVLLVVATMIISSFETLSPSVLKLGSTSFLDEMEEQNDIQKDMLGMKLHPERHVARKPRTITLHWNITSELRSPDGVKKRIYLVNGQFPGPTIECRSGDRLKIRVTNGLAEEGVSIHWHGLHMRNANSMDGAVGCTQCPITSGKTFKYEFDVDENQSGTFWWHAHSQVQRGDGMYGGLVVHKPSQQYTELDRIGPEGDILLLVGDWYHRSADQVLAWYMSTRGFGNEPVPDSLLINGAGKFICSMQVPARPLDCVNIPDEDLRSILGHDDRMEPVRLRVVNVGSLAGFSLGISPGAFTPLTVDGQFPIAGKASQSVGILYPGERVDLLLHLNPLEKASAPTLHVHLDPEYVDWVDASSSIHADRLLRNFKYPNSALRPNQSFALIKALPSTRDKEETQQNDRLLHFDLASAIAPVSHETNFPALNIAHQTILLYSKTQKLAKLLNHPTGFINRTTWSPQNSPPLPLISLPRSQWDSNQLVPWIQHSENPEHWVDIIINNLDDGTHPFHLHGNDFYVLASHRSEHGWGSYSPYEISGSSSIKPLLNLRNPIRKDTVSVPRRGYVVLRFRPNNPGIWMFHCHVLFHQASGLTMSLLVSEDEWHEVLDLKAGSLCETAPNR</sequence>
<comment type="similarity">
    <text evidence="1">Belongs to the multicopper oxidase family.</text>
</comment>
<keyword evidence="4" id="KW-0186">Copper</keyword>